<dbReference type="Gene3D" id="3.50.50.60">
    <property type="entry name" value="FAD/NAD(P)-binding domain"/>
    <property type="match status" value="2"/>
</dbReference>
<evidence type="ECO:0000256" key="8">
    <source>
        <dbReference type="ARBA" id="ARBA00023063"/>
    </source>
</evidence>
<evidence type="ECO:0000256" key="4">
    <source>
        <dbReference type="ARBA" id="ARBA00022723"/>
    </source>
</evidence>
<dbReference type="Pfam" id="PF18267">
    <property type="entry name" value="Rubredoxin_C"/>
    <property type="match status" value="1"/>
</dbReference>
<dbReference type="Pfam" id="PF07992">
    <property type="entry name" value="Pyr_redox_2"/>
    <property type="match status" value="1"/>
</dbReference>
<keyword evidence="4" id="KW-0479">Metal-binding</keyword>
<dbReference type="InterPro" id="IPR036188">
    <property type="entry name" value="FAD/NAD-bd_sf"/>
</dbReference>
<reference evidence="13 14" key="1">
    <citation type="submission" date="2019-04" db="EMBL/GenBank/DDBJ databases">
        <title>Cohnella sp. nov. isolated from preserved vegetables.</title>
        <authorList>
            <person name="Lin S.-Y."/>
            <person name="Hung M.-H."/>
            <person name="Young C.-C."/>
        </authorList>
    </citation>
    <scope>NUCLEOTIDE SEQUENCE [LARGE SCALE GENOMIC DNA]</scope>
    <source>
        <strain evidence="13 14">CC-MHH1044</strain>
    </source>
</reference>
<gene>
    <name evidence="13" type="ORF">E6C55_30885</name>
</gene>
<proteinExistence type="predicted"/>
<dbReference type="EMBL" id="SSOB01000064">
    <property type="protein sequence ID" value="THF73047.1"/>
    <property type="molecule type" value="Genomic_DNA"/>
</dbReference>
<feature type="domain" description="BFD-like [2Fe-2S]-binding" evidence="10">
    <location>
        <begin position="414"/>
        <end position="462"/>
    </location>
</feature>
<dbReference type="InterPro" id="IPR050260">
    <property type="entry name" value="FAD-bd_OxRdtase"/>
</dbReference>
<dbReference type="NCBIfam" id="TIGR02374">
    <property type="entry name" value="nitri_red_nirB"/>
    <property type="match status" value="1"/>
</dbReference>
<dbReference type="SUPFAM" id="SSF56014">
    <property type="entry name" value="Nitrite and sulphite reductase 4Fe-4S domain-like"/>
    <property type="match status" value="1"/>
</dbReference>
<dbReference type="InterPro" id="IPR041854">
    <property type="entry name" value="BFD-like_2Fe2S-bd_dom_sf"/>
</dbReference>
<dbReference type="GO" id="GO:0042128">
    <property type="term" value="P:nitrate assimilation"/>
    <property type="evidence" value="ECO:0007669"/>
    <property type="project" value="UniProtKB-KW"/>
</dbReference>
<name>A0A4S4BFF6_9BACL</name>
<dbReference type="Proteomes" id="UP000310636">
    <property type="component" value="Unassembled WGS sequence"/>
</dbReference>
<dbReference type="GO" id="GO:0050660">
    <property type="term" value="F:flavin adenine dinucleotide binding"/>
    <property type="evidence" value="ECO:0007669"/>
    <property type="project" value="InterPro"/>
</dbReference>
<dbReference type="GO" id="GO:0046872">
    <property type="term" value="F:metal ion binding"/>
    <property type="evidence" value="ECO:0007669"/>
    <property type="project" value="UniProtKB-KW"/>
</dbReference>
<evidence type="ECO:0000259" key="11">
    <source>
        <dbReference type="Pfam" id="PF07992"/>
    </source>
</evidence>
<organism evidence="13 14">
    <name type="scientific">Cohnella fermenti</name>
    <dbReference type="NCBI Taxonomy" id="2565925"/>
    <lineage>
        <taxon>Bacteria</taxon>
        <taxon>Bacillati</taxon>
        <taxon>Bacillota</taxon>
        <taxon>Bacilli</taxon>
        <taxon>Bacillales</taxon>
        <taxon>Paenibacillaceae</taxon>
        <taxon>Cohnella</taxon>
    </lineage>
</organism>
<dbReference type="InterPro" id="IPR007419">
    <property type="entry name" value="BFD-like_2Fe2S-bd_dom"/>
</dbReference>
<dbReference type="FunFam" id="1.10.10.1100:FF:000002">
    <property type="entry name" value="Nitrite reductase large subunit"/>
    <property type="match status" value="1"/>
</dbReference>
<accession>A0A4S4BFF6</accession>
<feature type="domain" description="FAD/NAD(P)-binding" evidence="11">
    <location>
        <begin position="5"/>
        <end position="279"/>
    </location>
</feature>
<evidence type="ECO:0000256" key="3">
    <source>
        <dbReference type="ARBA" id="ARBA00022714"/>
    </source>
</evidence>
<keyword evidence="5" id="KW-0274">FAD</keyword>
<evidence type="ECO:0000259" key="12">
    <source>
        <dbReference type="Pfam" id="PF18267"/>
    </source>
</evidence>
<evidence type="ECO:0000313" key="14">
    <source>
        <dbReference type="Proteomes" id="UP000310636"/>
    </source>
</evidence>
<dbReference type="Gene3D" id="3.30.390.30">
    <property type="match status" value="1"/>
</dbReference>
<comment type="cofactor">
    <cofactor evidence="1">
        <name>FAD</name>
        <dbReference type="ChEBI" id="CHEBI:57692"/>
    </cofactor>
</comment>
<sequence length="696" mass="74409">MGREKLVVVGNGMAGVRCVEEICALAPEKFEITIIGSEPHPNYNRILLSKVLQGDASMDDIILNSWQWYEEKGIRLITGQKVVRLDSERKTVATGSGRSIGYDRLILATGSTPFIPQLPGIGKPGVIAFRTMEDCRKMTETAANYRQAIVIGGGLLGLEAARGLLNLGMEVHVVHNASYLMNRQLDRIAADMLRKELEGQGMKFLFGRKTERVLGRKRAEGVQFADGSRQRADLIVMAVGIRPNVELGESGGIRVNRAFVVDDYMQTSEPDVYAIGECAEHDGIVYGLVAPLYEQGKVLARRLCGVETEPYRGSIPYAQLKISGVDVFSAGQIADGEEDIAYQVYDGVQRTYAKILAEGDRISGAILYGDTSDGSKLLQQLKRGAGIASAVRSISAGGGDRGEEAAASMPDAEIVCNCNGVSKAAIVRAVQAEGLKTVEAVKARTKASGSCGGCRPMVEAMLRLAASGAVEVAAETEPAACGCTELGPSRLKAAMEEAAFASRGQAMEALGWRTRDGCPTCRPALRYYLREDGHEAVIAYGVGGDVEQAAGIGLALEHSMRGLRLPGPVAIAVDTGAQGRGGLYVKELGLSRAPAGWEIYAGGNETIPVKQAQLLALEPSLGSAIDAIHACVVWYASSAYYGEPLWRWLERIGLIEVRERLLDPEARVDLLLEQPAGHPQSRIAIGAGSGDGYVEE</sequence>
<dbReference type="AlphaFoldDB" id="A0A4S4BFF6"/>
<evidence type="ECO:0000313" key="13">
    <source>
        <dbReference type="EMBL" id="THF73047.1"/>
    </source>
</evidence>
<dbReference type="InterPro" id="IPR045854">
    <property type="entry name" value="NO2/SO3_Rdtase_4Fe4S_sf"/>
</dbReference>
<dbReference type="FunFam" id="3.50.50.60:FF:000033">
    <property type="entry name" value="Nitrite reductase [NAD(P)H], large subunit"/>
    <property type="match status" value="1"/>
</dbReference>
<evidence type="ECO:0000259" key="10">
    <source>
        <dbReference type="Pfam" id="PF04324"/>
    </source>
</evidence>
<keyword evidence="7" id="KW-0411">Iron-sulfur</keyword>
<evidence type="ECO:0000256" key="1">
    <source>
        <dbReference type="ARBA" id="ARBA00001974"/>
    </source>
</evidence>
<dbReference type="OrthoDB" id="9792592at2"/>
<dbReference type="PANTHER" id="PTHR43429">
    <property type="entry name" value="PYRIDINE NUCLEOTIDE-DISULFIDE OXIDOREDUCTASE DOMAIN-CONTAINING"/>
    <property type="match status" value="1"/>
</dbReference>
<evidence type="ECO:0000256" key="5">
    <source>
        <dbReference type="ARBA" id="ARBA00022827"/>
    </source>
</evidence>
<dbReference type="Gene3D" id="3.30.413.10">
    <property type="entry name" value="Sulfite Reductase Hemoprotein, domain 1"/>
    <property type="match status" value="1"/>
</dbReference>
<dbReference type="PRINTS" id="PR00411">
    <property type="entry name" value="PNDRDTASEI"/>
</dbReference>
<keyword evidence="8" id="KW-0534">Nitrate assimilation</keyword>
<dbReference type="RefSeq" id="WP_136373695.1">
    <property type="nucleotide sequence ID" value="NZ_SSOB01000064.1"/>
</dbReference>
<dbReference type="PRINTS" id="PR00368">
    <property type="entry name" value="FADPNR"/>
</dbReference>
<dbReference type="CDD" id="cd19944">
    <property type="entry name" value="NirB_Fer2_BFD-like_2"/>
    <property type="match status" value="1"/>
</dbReference>
<dbReference type="InterPro" id="IPR016156">
    <property type="entry name" value="FAD/NAD-linked_Rdtase_dimer_sf"/>
</dbReference>
<evidence type="ECO:0000256" key="7">
    <source>
        <dbReference type="ARBA" id="ARBA00023014"/>
    </source>
</evidence>
<dbReference type="InterPro" id="IPR041575">
    <property type="entry name" value="Rubredoxin_C"/>
</dbReference>
<dbReference type="PANTHER" id="PTHR43429:SF3">
    <property type="entry name" value="NITRITE REDUCTASE [NAD(P)H]"/>
    <property type="match status" value="1"/>
</dbReference>
<keyword evidence="3" id="KW-0001">2Fe-2S</keyword>
<keyword evidence="14" id="KW-1185">Reference proteome</keyword>
<evidence type="ECO:0000256" key="2">
    <source>
        <dbReference type="ARBA" id="ARBA00022630"/>
    </source>
</evidence>
<evidence type="ECO:0000256" key="9">
    <source>
        <dbReference type="ARBA" id="ARBA00034078"/>
    </source>
</evidence>
<dbReference type="CDD" id="cd19943">
    <property type="entry name" value="NirB_Fer2_BFD-like_1"/>
    <property type="match status" value="1"/>
</dbReference>
<dbReference type="Pfam" id="PF04324">
    <property type="entry name" value="Fer2_BFD"/>
    <property type="match status" value="1"/>
</dbReference>
<feature type="domain" description="NADH-rubredoxin oxidoreductase C-terminal" evidence="12">
    <location>
        <begin position="316"/>
        <end position="383"/>
    </location>
</feature>
<dbReference type="GO" id="GO:0098809">
    <property type="term" value="F:nitrite reductase activity"/>
    <property type="evidence" value="ECO:0007669"/>
    <property type="project" value="InterPro"/>
</dbReference>
<dbReference type="GO" id="GO:0050661">
    <property type="term" value="F:NADP binding"/>
    <property type="evidence" value="ECO:0007669"/>
    <property type="project" value="InterPro"/>
</dbReference>
<dbReference type="Gene3D" id="1.10.10.1100">
    <property type="entry name" value="BFD-like [2Fe-2S]-binding domain"/>
    <property type="match status" value="1"/>
</dbReference>
<comment type="cofactor">
    <cofactor evidence="9">
        <name>[2Fe-2S] cluster</name>
        <dbReference type="ChEBI" id="CHEBI:190135"/>
    </cofactor>
</comment>
<evidence type="ECO:0000256" key="6">
    <source>
        <dbReference type="ARBA" id="ARBA00023004"/>
    </source>
</evidence>
<comment type="caution">
    <text evidence="13">The sequence shown here is derived from an EMBL/GenBank/DDBJ whole genome shotgun (WGS) entry which is preliminary data.</text>
</comment>
<dbReference type="SUPFAM" id="SSF51905">
    <property type="entry name" value="FAD/NAD(P)-binding domain"/>
    <property type="match status" value="2"/>
</dbReference>
<keyword evidence="2" id="KW-0285">Flavoprotein</keyword>
<dbReference type="InterPro" id="IPR012744">
    <property type="entry name" value="Nitri_red_NirB"/>
</dbReference>
<keyword evidence="6" id="KW-0408">Iron</keyword>
<dbReference type="GO" id="GO:0051537">
    <property type="term" value="F:2 iron, 2 sulfur cluster binding"/>
    <property type="evidence" value="ECO:0007669"/>
    <property type="project" value="UniProtKB-KW"/>
</dbReference>
<protein>
    <submittedName>
        <fullName evidence="13">NAD(P)/FAD-dependent oxidoreductase</fullName>
    </submittedName>
</protein>
<dbReference type="InterPro" id="IPR023753">
    <property type="entry name" value="FAD/NAD-binding_dom"/>
</dbReference>